<dbReference type="RefSeq" id="WP_049680933.1">
    <property type="nucleotide sequence ID" value="NZ_LFZW01000001.1"/>
</dbReference>
<organism evidence="1 2">
    <name type="scientific">Peribacillus loiseleuriae</name>
    <dbReference type="NCBI Taxonomy" id="1679170"/>
    <lineage>
        <taxon>Bacteria</taxon>
        <taxon>Bacillati</taxon>
        <taxon>Bacillota</taxon>
        <taxon>Bacilli</taxon>
        <taxon>Bacillales</taxon>
        <taxon>Bacillaceae</taxon>
        <taxon>Peribacillus</taxon>
    </lineage>
</organism>
<reference evidence="2" key="1">
    <citation type="submission" date="2015-07" db="EMBL/GenBank/DDBJ databases">
        <title>Genome sequencing project for genomic taxonomy and phylogenomics of Bacillus-like bacteria.</title>
        <authorList>
            <person name="Liu B."/>
            <person name="Wang J."/>
            <person name="Zhu Y."/>
            <person name="Liu G."/>
            <person name="Chen Q."/>
            <person name="Chen Z."/>
            <person name="Lan J."/>
            <person name="Che J."/>
            <person name="Ge C."/>
            <person name="Shi H."/>
            <person name="Pan Z."/>
            <person name="Liu X."/>
        </authorList>
    </citation>
    <scope>NUCLEOTIDE SEQUENCE [LARGE SCALE GENOMIC DNA]</scope>
    <source>
        <strain evidence="2">FJAT-27997</strain>
    </source>
</reference>
<sequence length="80" mass="9949">MKKIVIEEHTEYAKVYLIDFNEEEPIRPTQKLMYQELITKINELIQKYNLEPNHKIINEHYDEKRYLVERIEQTVEEYYS</sequence>
<dbReference type="Proteomes" id="UP000037146">
    <property type="component" value="Unassembled WGS sequence"/>
</dbReference>
<gene>
    <name evidence="1" type="ORF">AC625_08630</name>
</gene>
<keyword evidence="2" id="KW-1185">Reference proteome</keyword>
<name>A0A0K9GSD4_9BACI</name>
<proteinExistence type="predicted"/>
<dbReference type="STRING" id="1679170.AC625_08630"/>
<dbReference type="AlphaFoldDB" id="A0A0K9GSD4"/>
<dbReference type="EMBL" id="LFZW01000001">
    <property type="protein sequence ID" value="KMY49599.1"/>
    <property type="molecule type" value="Genomic_DNA"/>
</dbReference>
<evidence type="ECO:0000313" key="2">
    <source>
        <dbReference type="Proteomes" id="UP000037146"/>
    </source>
</evidence>
<evidence type="ECO:0000313" key="1">
    <source>
        <dbReference type="EMBL" id="KMY49599.1"/>
    </source>
</evidence>
<protein>
    <submittedName>
        <fullName evidence="1">Uncharacterized protein</fullName>
    </submittedName>
</protein>
<accession>A0A0K9GSD4</accession>
<dbReference type="PATRIC" id="fig|1679170.3.peg.1853"/>
<comment type="caution">
    <text evidence="1">The sequence shown here is derived from an EMBL/GenBank/DDBJ whole genome shotgun (WGS) entry which is preliminary data.</text>
</comment>